<proteinExistence type="predicted"/>
<keyword evidence="3 5" id="KW-1133">Transmembrane helix</keyword>
<keyword evidence="4 5" id="KW-0472">Membrane</keyword>
<organism evidence="7 8">
    <name type="scientific">Noviherbaspirillum denitrificans</name>
    <dbReference type="NCBI Taxonomy" id="1968433"/>
    <lineage>
        <taxon>Bacteria</taxon>
        <taxon>Pseudomonadati</taxon>
        <taxon>Pseudomonadota</taxon>
        <taxon>Betaproteobacteria</taxon>
        <taxon>Burkholderiales</taxon>
        <taxon>Oxalobacteraceae</taxon>
        <taxon>Noviherbaspirillum</taxon>
    </lineage>
</organism>
<sequence>MRSADLARLIALAAIWGAAFLFMRIVAPVLGALWTAELRVAIAGTAMLIFMLVTGRNMQFRANWKQYLILGTLNSAIPFALFSYAALTLPAGYSAILNATSPLWGALVGAAVLGETLTTRKIAGLVTGVIGVAFLVRLGPAAFSPQVMIAALACVTAALCYGIAGAYSKKKSSGIAPPLMATGSQLGAALALLPFASLSPIRGEITPFVMVIVLMLALLCSAVAYFIYFRLIADLGPTKALTVTFLIPLFALVWGAVFLHEEINFNTLVGCALVVLATWLVVFQRVDVANSAPGERLSR</sequence>
<evidence type="ECO:0000256" key="1">
    <source>
        <dbReference type="ARBA" id="ARBA00004141"/>
    </source>
</evidence>
<reference evidence="7 8" key="1">
    <citation type="submission" date="2016-02" db="EMBL/GenBank/DDBJ databases">
        <authorList>
            <person name="Wen L."/>
            <person name="He K."/>
            <person name="Yang H."/>
        </authorList>
    </citation>
    <scope>NUCLEOTIDE SEQUENCE [LARGE SCALE GENOMIC DNA]</scope>
    <source>
        <strain evidence="7 8">TSA40</strain>
    </source>
</reference>
<comment type="subcellular location">
    <subcellularLocation>
        <location evidence="1">Membrane</location>
        <topology evidence="1">Multi-pass membrane protein</topology>
    </subcellularLocation>
</comment>
<dbReference type="InterPro" id="IPR000620">
    <property type="entry name" value="EamA_dom"/>
</dbReference>
<dbReference type="Proteomes" id="UP000197535">
    <property type="component" value="Unassembled WGS sequence"/>
</dbReference>
<feature type="transmembrane region" description="Helical" evidence="5">
    <location>
        <begin position="93"/>
        <end position="113"/>
    </location>
</feature>
<evidence type="ECO:0000256" key="5">
    <source>
        <dbReference type="SAM" id="Phobius"/>
    </source>
</evidence>
<evidence type="ECO:0000256" key="2">
    <source>
        <dbReference type="ARBA" id="ARBA00022692"/>
    </source>
</evidence>
<feature type="transmembrane region" description="Helical" evidence="5">
    <location>
        <begin position="240"/>
        <end position="259"/>
    </location>
</feature>
<evidence type="ECO:0000313" key="7">
    <source>
        <dbReference type="EMBL" id="OWW18906.1"/>
    </source>
</evidence>
<protein>
    <submittedName>
        <fullName evidence="7">Multidrug transporter</fullName>
    </submittedName>
</protein>
<dbReference type="PANTHER" id="PTHR32322">
    <property type="entry name" value="INNER MEMBRANE TRANSPORTER"/>
    <property type="match status" value="1"/>
</dbReference>
<dbReference type="RefSeq" id="WP_088705831.1">
    <property type="nucleotide sequence ID" value="NZ_LSTO01000001.1"/>
</dbReference>
<comment type="caution">
    <text evidence="7">The sequence shown here is derived from an EMBL/GenBank/DDBJ whole genome shotgun (WGS) entry which is preliminary data.</text>
</comment>
<keyword evidence="2 5" id="KW-0812">Transmembrane</keyword>
<dbReference type="Gene3D" id="1.10.3730.20">
    <property type="match status" value="1"/>
</dbReference>
<gene>
    <name evidence="7" type="ORF">AYR66_04815</name>
</gene>
<evidence type="ECO:0000256" key="4">
    <source>
        <dbReference type="ARBA" id="ARBA00023136"/>
    </source>
</evidence>
<feature type="transmembrane region" description="Helical" evidence="5">
    <location>
        <begin position="265"/>
        <end position="283"/>
    </location>
</feature>
<dbReference type="OrthoDB" id="9810556at2"/>
<feature type="domain" description="EamA" evidence="6">
    <location>
        <begin position="149"/>
        <end position="282"/>
    </location>
</feature>
<feature type="transmembrane region" description="Helical" evidence="5">
    <location>
        <begin position="179"/>
        <end position="199"/>
    </location>
</feature>
<dbReference type="EMBL" id="LSTO01000001">
    <property type="protein sequence ID" value="OWW18906.1"/>
    <property type="molecule type" value="Genomic_DNA"/>
</dbReference>
<feature type="transmembrane region" description="Helical" evidence="5">
    <location>
        <begin position="122"/>
        <end position="143"/>
    </location>
</feature>
<feature type="transmembrane region" description="Helical" evidence="5">
    <location>
        <begin position="38"/>
        <end position="55"/>
    </location>
</feature>
<feature type="transmembrane region" description="Helical" evidence="5">
    <location>
        <begin position="7"/>
        <end position="26"/>
    </location>
</feature>
<dbReference type="InterPro" id="IPR050638">
    <property type="entry name" value="AA-Vitamin_Transporters"/>
</dbReference>
<evidence type="ECO:0000259" key="6">
    <source>
        <dbReference type="Pfam" id="PF00892"/>
    </source>
</evidence>
<feature type="transmembrane region" description="Helical" evidence="5">
    <location>
        <begin position="67"/>
        <end position="87"/>
    </location>
</feature>
<keyword evidence="8" id="KW-1185">Reference proteome</keyword>
<dbReference type="InterPro" id="IPR037185">
    <property type="entry name" value="EmrE-like"/>
</dbReference>
<evidence type="ECO:0000313" key="8">
    <source>
        <dbReference type="Proteomes" id="UP000197535"/>
    </source>
</evidence>
<dbReference type="GO" id="GO:0016020">
    <property type="term" value="C:membrane"/>
    <property type="evidence" value="ECO:0007669"/>
    <property type="project" value="UniProtKB-SubCell"/>
</dbReference>
<feature type="transmembrane region" description="Helical" evidence="5">
    <location>
        <begin position="205"/>
        <end position="228"/>
    </location>
</feature>
<feature type="transmembrane region" description="Helical" evidence="5">
    <location>
        <begin position="149"/>
        <end position="167"/>
    </location>
</feature>
<dbReference type="Pfam" id="PF00892">
    <property type="entry name" value="EamA"/>
    <property type="match status" value="2"/>
</dbReference>
<name>A0A254T8E2_9BURK</name>
<accession>A0A254T8E2</accession>
<evidence type="ECO:0000256" key="3">
    <source>
        <dbReference type="ARBA" id="ARBA00022989"/>
    </source>
</evidence>
<dbReference type="PANTHER" id="PTHR32322:SF9">
    <property type="entry name" value="AMINO-ACID METABOLITE EFFLUX PUMP-RELATED"/>
    <property type="match status" value="1"/>
</dbReference>
<dbReference type="AlphaFoldDB" id="A0A254T8E2"/>
<feature type="domain" description="EamA" evidence="6">
    <location>
        <begin position="10"/>
        <end position="136"/>
    </location>
</feature>
<dbReference type="SUPFAM" id="SSF103481">
    <property type="entry name" value="Multidrug resistance efflux transporter EmrE"/>
    <property type="match status" value="2"/>
</dbReference>